<keyword evidence="1" id="KW-1133">Transmembrane helix</keyword>
<dbReference type="PANTHER" id="PTHR47223">
    <property type="entry name" value="SPERM ACROSOME MEMBRANE-ASSOCIATED PROTEIN 1"/>
    <property type="match status" value="1"/>
</dbReference>
<dbReference type="GO" id="GO:0001675">
    <property type="term" value="P:acrosome assembly"/>
    <property type="evidence" value="ECO:0007669"/>
    <property type="project" value="TreeGrafter"/>
</dbReference>
<dbReference type="EMBL" id="VWPR01000103">
    <property type="protein sequence ID" value="NXE19827.1"/>
    <property type="molecule type" value="Genomic_DNA"/>
</dbReference>
<protein>
    <submittedName>
        <fullName evidence="2">SACA1 protein</fullName>
    </submittedName>
</protein>
<dbReference type="GO" id="GO:0002080">
    <property type="term" value="C:acrosomal membrane"/>
    <property type="evidence" value="ECO:0007669"/>
    <property type="project" value="InterPro"/>
</dbReference>
<comment type="caution">
    <text evidence="2">The sequence shown here is derived from an EMBL/GenBank/DDBJ whole genome shotgun (WGS) entry which is preliminary data.</text>
</comment>
<accession>A0A7K8KRX0</accession>
<keyword evidence="1" id="KW-0472">Membrane</keyword>
<feature type="transmembrane region" description="Helical" evidence="1">
    <location>
        <begin position="137"/>
        <end position="161"/>
    </location>
</feature>
<name>A0A7K8KRX0_9AVES</name>
<organism evidence="2 3">
    <name type="scientific">Ardeotis kori</name>
    <dbReference type="NCBI Taxonomy" id="89386"/>
    <lineage>
        <taxon>Eukaryota</taxon>
        <taxon>Metazoa</taxon>
        <taxon>Chordata</taxon>
        <taxon>Craniata</taxon>
        <taxon>Vertebrata</taxon>
        <taxon>Euteleostomi</taxon>
        <taxon>Archelosauria</taxon>
        <taxon>Archosauria</taxon>
        <taxon>Dinosauria</taxon>
        <taxon>Saurischia</taxon>
        <taxon>Theropoda</taxon>
        <taxon>Coelurosauria</taxon>
        <taxon>Aves</taxon>
        <taxon>Neognathae</taxon>
        <taxon>Neoaves</taxon>
        <taxon>Otidimorphae</taxon>
        <taxon>Otidiformes</taxon>
        <taxon>Otididae</taxon>
        <taxon>Ardeotis</taxon>
    </lineage>
</organism>
<feature type="non-terminal residue" evidence="2">
    <location>
        <position position="1"/>
    </location>
</feature>
<sequence length="162" mass="17826">GIGIQEVQLPSGCPGTEAKCIVCVEKCWGPVDCSWGIPISEGLACVKMTCVYMPPENQFKYIWKVLIPNKTAHVLPNDSAVVEVCRGTHSVTFQCETQENGNIIASVKYTVYATTEMQTKKSRRIETGQSRRTMTDVILVFCLVTGIIVTAGVIFAMIFMIL</sequence>
<dbReference type="Proteomes" id="UP000560386">
    <property type="component" value="Unassembled WGS sequence"/>
</dbReference>
<evidence type="ECO:0000256" key="1">
    <source>
        <dbReference type="SAM" id="Phobius"/>
    </source>
</evidence>
<dbReference type="InterPro" id="IPR037878">
    <property type="entry name" value="SPACA1"/>
</dbReference>
<reference evidence="2 3" key="1">
    <citation type="submission" date="2019-09" db="EMBL/GenBank/DDBJ databases">
        <title>Bird 10,000 Genomes (B10K) Project - Family phase.</title>
        <authorList>
            <person name="Zhang G."/>
        </authorList>
    </citation>
    <scope>NUCLEOTIDE SEQUENCE [LARGE SCALE GENOMIC DNA]</scope>
    <source>
        <strain evidence="2">B10K-CU-031-01</strain>
        <tissue evidence="2">Muscle</tissue>
    </source>
</reference>
<feature type="non-terminal residue" evidence="2">
    <location>
        <position position="162"/>
    </location>
</feature>
<dbReference type="PANTHER" id="PTHR47223:SF1">
    <property type="entry name" value="SPERM ACROSOME MEMBRANE-ASSOCIATED PROTEIN 1"/>
    <property type="match status" value="1"/>
</dbReference>
<gene>
    <name evidence="2" type="primary">Spaca1</name>
    <name evidence="2" type="ORF">ARDKOR_R13372</name>
</gene>
<proteinExistence type="predicted"/>
<keyword evidence="1" id="KW-0812">Transmembrane</keyword>
<keyword evidence="3" id="KW-1185">Reference proteome</keyword>
<evidence type="ECO:0000313" key="3">
    <source>
        <dbReference type="Proteomes" id="UP000560386"/>
    </source>
</evidence>
<evidence type="ECO:0000313" key="2">
    <source>
        <dbReference type="EMBL" id="NXE19827.1"/>
    </source>
</evidence>
<dbReference type="AlphaFoldDB" id="A0A7K8KRX0"/>